<evidence type="ECO:0000256" key="1">
    <source>
        <dbReference type="SAM" id="MobiDB-lite"/>
    </source>
</evidence>
<dbReference type="Proteomes" id="UP000774326">
    <property type="component" value="Unassembled WGS sequence"/>
</dbReference>
<feature type="compositionally biased region" description="Acidic residues" evidence="1">
    <location>
        <begin position="272"/>
        <end position="281"/>
    </location>
</feature>
<feature type="region of interest" description="Disordered" evidence="1">
    <location>
        <begin position="337"/>
        <end position="436"/>
    </location>
</feature>
<feature type="non-terminal residue" evidence="2">
    <location>
        <position position="436"/>
    </location>
</feature>
<feature type="compositionally biased region" description="Acidic residues" evidence="1">
    <location>
        <begin position="384"/>
        <end position="395"/>
    </location>
</feature>
<comment type="caution">
    <text evidence="2">The sequence shown here is derived from an EMBL/GenBank/DDBJ whole genome shotgun (WGS) entry which is preliminary data.</text>
</comment>
<dbReference type="AlphaFoldDB" id="A0A9P8QD55"/>
<feature type="compositionally biased region" description="Basic and acidic residues" evidence="1">
    <location>
        <begin position="145"/>
        <end position="161"/>
    </location>
</feature>
<name>A0A9P8QD55_WICPI</name>
<sequence>MDGLLSQMLGRHKANRNAEEEIPTEHSTTTRPDGVTESIPLTGETAAEADQHIEPFLLQVTPTDSANAIIHSSFKLSNTETNSEKQQETGREQTDIICTKSKKRHRSNILQQLKNSDGWTEPNEDVDATQVRTKRTRYSLPSDGNEDKIDISENKIEKNDSTDGESLFIFEISKEKREQEDEPDTELASESKLEEVETQIDINTASSEAKSNKSYIIEQVVKGNRSHFQSQPRHSDETEPESSSSSSSSQVIGEESQDEHVESHDQRLSEPTVDESDSDDFEILEVRQLTSQEIKQRQKMKPRMLASISDTPSFLQNYSIKLFKTLDDDRSAADINENKLETKKKSMFKTKSGNTGKGKGKVTTKKGPVKRGRGGPTKATVASETDDDEAEEDEEKEHPIEEEVDSDPESQEDDSEDEDDVNMEPDYRPGYQPKPS</sequence>
<feature type="compositionally biased region" description="Polar residues" evidence="1">
    <location>
        <begin position="200"/>
        <end position="214"/>
    </location>
</feature>
<feature type="region of interest" description="Disordered" evidence="1">
    <location>
        <begin position="113"/>
        <end position="281"/>
    </location>
</feature>
<organism evidence="2 3">
    <name type="scientific">Wickerhamomyces pijperi</name>
    <name type="common">Yeast</name>
    <name type="synonym">Pichia pijperi</name>
    <dbReference type="NCBI Taxonomy" id="599730"/>
    <lineage>
        <taxon>Eukaryota</taxon>
        <taxon>Fungi</taxon>
        <taxon>Dikarya</taxon>
        <taxon>Ascomycota</taxon>
        <taxon>Saccharomycotina</taxon>
        <taxon>Saccharomycetes</taxon>
        <taxon>Phaffomycetales</taxon>
        <taxon>Wickerhamomycetaceae</taxon>
        <taxon>Wickerhamomyces</taxon>
    </lineage>
</organism>
<proteinExistence type="predicted"/>
<accession>A0A9P8QD55</accession>
<feature type="compositionally biased region" description="Basic and acidic residues" evidence="1">
    <location>
        <begin position="258"/>
        <end position="268"/>
    </location>
</feature>
<reference evidence="2" key="1">
    <citation type="journal article" date="2021" name="Open Biol.">
        <title>Shared evolutionary footprints suggest mitochondrial oxidative damage underlies multiple complex I losses in fungi.</title>
        <authorList>
            <person name="Schikora-Tamarit M.A."/>
            <person name="Marcet-Houben M."/>
            <person name="Nosek J."/>
            <person name="Gabaldon T."/>
        </authorList>
    </citation>
    <scope>NUCLEOTIDE SEQUENCE</scope>
    <source>
        <strain evidence="2">CBS2887</strain>
    </source>
</reference>
<protein>
    <submittedName>
        <fullName evidence="2">Uncharacterized protein</fullName>
    </submittedName>
</protein>
<evidence type="ECO:0000313" key="3">
    <source>
        <dbReference type="Proteomes" id="UP000774326"/>
    </source>
</evidence>
<keyword evidence="3" id="KW-1185">Reference proteome</keyword>
<feature type="compositionally biased region" description="Acidic residues" evidence="1">
    <location>
        <begin position="402"/>
        <end position="423"/>
    </location>
</feature>
<gene>
    <name evidence="2" type="ORF">WICPIJ_001758</name>
</gene>
<feature type="region of interest" description="Disordered" evidence="1">
    <location>
        <begin position="1"/>
        <end position="44"/>
    </location>
</feature>
<feature type="compositionally biased region" description="Basic residues" evidence="1">
    <location>
        <begin position="358"/>
        <end position="373"/>
    </location>
</feature>
<feature type="compositionally biased region" description="Low complexity" evidence="1">
    <location>
        <begin position="241"/>
        <end position="254"/>
    </location>
</feature>
<evidence type="ECO:0000313" key="2">
    <source>
        <dbReference type="EMBL" id="KAH3687264.1"/>
    </source>
</evidence>
<dbReference type="EMBL" id="JAEUBG010000876">
    <property type="protein sequence ID" value="KAH3687264.1"/>
    <property type="molecule type" value="Genomic_DNA"/>
</dbReference>
<reference evidence="2" key="2">
    <citation type="submission" date="2021-01" db="EMBL/GenBank/DDBJ databases">
        <authorList>
            <person name="Schikora-Tamarit M.A."/>
        </authorList>
    </citation>
    <scope>NUCLEOTIDE SEQUENCE</scope>
    <source>
        <strain evidence="2">CBS2887</strain>
    </source>
</reference>